<dbReference type="RefSeq" id="WP_228416201.1">
    <property type="nucleotide sequence ID" value="NZ_CP081135.1"/>
</dbReference>
<dbReference type="InterPro" id="IPR001647">
    <property type="entry name" value="HTH_TetR"/>
</dbReference>
<dbReference type="PROSITE" id="PS50977">
    <property type="entry name" value="HTH_TETR_2"/>
    <property type="match status" value="1"/>
</dbReference>
<reference evidence="4 5" key="1">
    <citation type="journal article" date="2023" name="Int. J. Syst. Evol. Microbiol.">
        <title>Terrisporobacter hibernicus sp. nov., isolated from bovine faeces in Northern Ireland.</title>
        <authorList>
            <person name="Mitchell M."/>
            <person name="Nguyen S.V."/>
            <person name="Connor M."/>
            <person name="Fairley D.J."/>
            <person name="Donoghue O."/>
            <person name="Marshall H."/>
            <person name="Koolman L."/>
            <person name="McMullan G."/>
            <person name="Schaffer K.E."/>
            <person name="McGrath J.W."/>
            <person name="Fanning S."/>
        </authorList>
    </citation>
    <scope>NUCLEOTIDE SEQUENCE [LARGE SCALE GENOMIC DNA]</scope>
    <source>
        <strain evidence="4 5">MCA3</strain>
    </source>
</reference>
<sequence>MGVQERRKMEKEKIKKEIHKAASEIIIDEGYSKLSIRKIASKIDYSPSLIYNYYENKADIVLSIWQEKSSIIINTMSNLKLNDSNEETNIKKLFKTYINLILESPEEYRAIMLNNIDIIKKANFDFTEEEKNSLKIKETKEKYDKYLEDGLLRHIDTEKYAFFSWISINGFISNMVLSNNKDKEFTNKLIDEYLDFMIYGLFKNNGK</sequence>
<evidence type="ECO:0000259" key="3">
    <source>
        <dbReference type="PROSITE" id="PS50977"/>
    </source>
</evidence>
<gene>
    <name evidence="4" type="ORF">JW646_00520</name>
</gene>
<feature type="DNA-binding region" description="H-T-H motif" evidence="2">
    <location>
        <begin position="35"/>
        <end position="54"/>
    </location>
</feature>
<dbReference type="EMBL" id="CP081135">
    <property type="protein sequence ID" value="UEL47970.1"/>
    <property type="molecule type" value="Genomic_DNA"/>
</dbReference>
<dbReference type="Gene3D" id="1.10.10.60">
    <property type="entry name" value="Homeodomain-like"/>
    <property type="match status" value="1"/>
</dbReference>
<dbReference type="InterPro" id="IPR009057">
    <property type="entry name" value="Homeodomain-like_sf"/>
</dbReference>
<protein>
    <submittedName>
        <fullName evidence="4">TetR/AcrR family transcriptional regulator</fullName>
    </submittedName>
</protein>
<dbReference type="Gene3D" id="1.10.357.10">
    <property type="entry name" value="Tetracycline Repressor, domain 2"/>
    <property type="match status" value="1"/>
</dbReference>
<evidence type="ECO:0000256" key="2">
    <source>
        <dbReference type="PROSITE-ProRule" id="PRU00335"/>
    </source>
</evidence>
<dbReference type="SUPFAM" id="SSF46689">
    <property type="entry name" value="Homeodomain-like"/>
    <property type="match status" value="1"/>
</dbReference>
<dbReference type="KEGG" id="tem:JW646_00520"/>
<feature type="domain" description="HTH tetR-type" evidence="3">
    <location>
        <begin position="12"/>
        <end position="72"/>
    </location>
</feature>
<keyword evidence="5" id="KW-1185">Reference proteome</keyword>
<accession>A0AAX2ZHU5</accession>
<dbReference type="GO" id="GO:0003677">
    <property type="term" value="F:DNA binding"/>
    <property type="evidence" value="ECO:0007669"/>
    <property type="project" value="UniProtKB-UniRule"/>
</dbReference>
<name>A0AAX2ZHU5_9FIRM</name>
<dbReference type="PANTHER" id="PTHR43479:SF11">
    <property type="entry name" value="ACREF_ENVCD OPERON REPRESSOR-RELATED"/>
    <property type="match status" value="1"/>
</dbReference>
<dbReference type="InterPro" id="IPR050624">
    <property type="entry name" value="HTH-type_Tx_Regulator"/>
</dbReference>
<proteinExistence type="predicted"/>
<keyword evidence="1 2" id="KW-0238">DNA-binding</keyword>
<evidence type="ECO:0000256" key="1">
    <source>
        <dbReference type="ARBA" id="ARBA00023125"/>
    </source>
</evidence>
<evidence type="ECO:0000313" key="4">
    <source>
        <dbReference type="EMBL" id="UEL47970.1"/>
    </source>
</evidence>
<dbReference type="AlphaFoldDB" id="A0AAX2ZHU5"/>
<organism evidence="4 5">
    <name type="scientific">Terrisporobacter hibernicus</name>
    <dbReference type="NCBI Taxonomy" id="2813371"/>
    <lineage>
        <taxon>Bacteria</taxon>
        <taxon>Bacillati</taxon>
        <taxon>Bacillota</taxon>
        <taxon>Clostridia</taxon>
        <taxon>Peptostreptococcales</taxon>
        <taxon>Peptostreptococcaceae</taxon>
        <taxon>Terrisporobacter</taxon>
    </lineage>
</organism>
<dbReference type="Proteomes" id="UP001198983">
    <property type="component" value="Chromosome"/>
</dbReference>
<evidence type="ECO:0000313" key="5">
    <source>
        <dbReference type="Proteomes" id="UP001198983"/>
    </source>
</evidence>
<dbReference type="PANTHER" id="PTHR43479">
    <property type="entry name" value="ACREF/ENVCD OPERON REPRESSOR-RELATED"/>
    <property type="match status" value="1"/>
</dbReference>
<dbReference type="Pfam" id="PF00440">
    <property type="entry name" value="TetR_N"/>
    <property type="match status" value="1"/>
</dbReference>